<reference evidence="5" key="1">
    <citation type="submission" date="2021-10" db="EMBL/GenBank/DDBJ databases">
        <title>Tropical sea cucumber genome reveals ecological adaptation and Cuvierian tubules defense mechanism.</title>
        <authorList>
            <person name="Chen T."/>
        </authorList>
    </citation>
    <scope>NUCLEOTIDE SEQUENCE</scope>
    <source>
        <strain evidence="5">Nanhai2018</strain>
        <tissue evidence="5">Muscle</tissue>
    </source>
</reference>
<feature type="domain" description="SAC3/GANP/THP3 conserved" evidence="3">
    <location>
        <begin position="4"/>
        <end position="67"/>
    </location>
</feature>
<dbReference type="Pfam" id="PF16769">
    <property type="entry name" value="MCM3AP_GANP"/>
    <property type="match status" value="1"/>
</dbReference>
<keyword evidence="1" id="KW-0175">Coiled coil</keyword>
<evidence type="ECO:0000259" key="3">
    <source>
        <dbReference type="Pfam" id="PF03399"/>
    </source>
</evidence>
<protein>
    <submittedName>
        <fullName evidence="5">Germinal-center associated nuclear protein</fullName>
    </submittedName>
</protein>
<dbReference type="OrthoDB" id="21502at2759"/>
<feature type="domain" description="Germinal-centre associated nuclear protein MCM3AP" evidence="4">
    <location>
        <begin position="424"/>
        <end position="989"/>
    </location>
</feature>
<evidence type="ECO:0000256" key="2">
    <source>
        <dbReference type="SAM" id="MobiDB-lite"/>
    </source>
</evidence>
<keyword evidence="6" id="KW-1185">Reference proteome</keyword>
<gene>
    <name evidence="5" type="ORF">HOLleu_40838</name>
</gene>
<organism evidence="5 6">
    <name type="scientific">Holothuria leucospilota</name>
    <name type="common">Black long sea cucumber</name>
    <name type="synonym">Mertensiothuria leucospilota</name>
    <dbReference type="NCBI Taxonomy" id="206669"/>
    <lineage>
        <taxon>Eukaryota</taxon>
        <taxon>Metazoa</taxon>
        <taxon>Echinodermata</taxon>
        <taxon>Eleutherozoa</taxon>
        <taxon>Echinozoa</taxon>
        <taxon>Holothuroidea</taxon>
        <taxon>Aspidochirotacea</taxon>
        <taxon>Aspidochirotida</taxon>
        <taxon>Holothuriidae</taxon>
        <taxon>Holothuria</taxon>
    </lineage>
</organism>
<dbReference type="EMBL" id="JAIZAY010000022">
    <property type="protein sequence ID" value="KAJ8021073.1"/>
    <property type="molecule type" value="Genomic_DNA"/>
</dbReference>
<dbReference type="GO" id="GO:0005737">
    <property type="term" value="C:cytoplasm"/>
    <property type="evidence" value="ECO:0007669"/>
    <property type="project" value="TreeGrafter"/>
</dbReference>
<dbReference type="GO" id="GO:0070390">
    <property type="term" value="C:transcription export complex 2"/>
    <property type="evidence" value="ECO:0007669"/>
    <property type="project" value="TreeGrafter"/>
</dbReference>
<feature type="compositionally biased region" description="Basic and acidic residues" evidence="2">
    <location>
        <begin position="999"/>
        <end position="1016"/>
    </location>
</feature>
<proteinExistence type="predicted"/>
<dbReference type="Proteomes" id="UP001152320">
    <property type="component" value="Chromosome 22"/>
</dbReference>
<dbReference type="PANTHER" id="PTHR12436">
    <property type="entry name" value="80 KDA MCM3-ASSOCIATED PROTEIN"/>
    <property type="match status" value="1"/>
</dbReference>
<evidence type="ECO:0000259" key="4">
    <source>
        <dbReference type="Pfam" id="PF16769"/>
    </source>
</evidence>
<dbReference type="InterPro" id="IPR005062">
    <property type="entry name" value="SAC3/GANP/THP3_conserved"/>
</dbReference>
<dbReference type="AlphaFoldDB" id="A0A9Q0YE62"/>
<dbReference type="GO" id="GO:0006406">
    <property type="term" value="P:mRNA export from nucleus"/>
    <property type="evidence" value="ECO:0007669"/>
    <property type="project" value="TreeGrafter"/>
</dbReference>
<dbReference type="PANTHER" id="PTHR12436:SF3">
    <property type="entry name" value="GERMINAL-CENTER ASSOCIATED NUCLEAR PROTEIN"/>
    <property type="match status" value="1"/>
</dbReference>
<dbReference type="InterPro" id="IPR031907">
    <property type="entry name" value="MCM3AP_GANP"/>
</dbReference>
<dbReference type="Pfam" id="PF03399">
    <property type="entry name" value="SAC3_GANP"/>
    <property type="match status" value="1"/>
</dbReference>
<sequence>MAGSYLNACIMHRYFTQVRNNALEIMNKAYSQNRESPYPVEEVMRLLAFQTEEQTINFLEAHGLNVSGADVYFSRSDFFQPDFVINAARSLTIIEAKNTSLIGEVVNGGPLPPNLRHRPSSSFDKNGRFSLTKIKNGDDDSDPHEDVKVTVTKSLPFSVSSQSSPTKTIQEYSHVEVRDVARDLFVEVINETAREVSEDVLNGMQRLEEVVEEVADNILVETTTPLMGVISERVLTEVHQEDELEIQQKRLERERHMQEIKDLTNQLSTDLYQETLEAVLHEEVQQTILTEIRAFQREQQALKIEQAVTSLGEEYLDEAIHNLIQETSRDVFEEELRLRDEALAEMEGQVHLLQQSRFLKIWQKAFVKRLRFKDTIETFPSGPSTVGISEQLKEFHLLPKQQGYNVSSPQSILAQQKGVALSILKYHHQRYLDCKSLWGAFDLAGNLGQCLLDAQGCKDHILWKLVVSLPSSAKSQEFGLFCSWLKSKLRRGFIPEKLRKITPGDGVEIETCSLYKTRISSGQSLASICTKVVSGILPGPGRDSHTMGTIRDALLGCHGLVLVLENQGNQINDKAYWQEQNRRLLHLLYSKPKHPKVPLLIYSIGDDITPAWQNQCHSSLGLSTLQAEGYISEILFKSYLGSLQENKLCDKVIDDLRWLASQCPCPPILESLALSEYVDMGLTSFFSLPIRENERLRRRAKIKEETFNPVINLYNAVIQHLCKCCSGNQLKTLNWPPSEFAKTENESDLPSPEWNDSANLTELHNIISSLSLPLMEDYDTDSWEETREQCLFYVKSLPGSPHEKVPLISRVKWLLKRCERDYEEVCHQNYQTEGCTPRSELVPWTSLAETCVDYMVGLLKTRRDFEGDLTADRIVYFFQTDFDSFRQPQDWLQTSEYTLEDSVIHPKSIDDSYLISVEERRHDLECENERQEQNSEANISSRSFVQNLFDNIDHKKEVEVSAKRLDQLIAAEKEESQRFELYLKSLLDDTAIPESPSVNDKETTSESVQKEDMLLSDKMKELRSQLESSRRANRTAELRLQTMMNL</sequence>
<dbReference type="InterPro" id="IPR045107">
    <property type="entry name" value="SAC3/GANP/THP3"/>
</dbReference>
<comment type="caution">
    <text evidence="5">The sequence shown here is derived from an EMBL/GenBank/DDBJ whole genome shotgun (WGS) entry which is preliminary data.</text>
</comment>
<accession>A0A9Q0YE62</accession>
<feature type="region of interest" description="Disordered" evidence="2">
    <location>
        <begin position="992"/>
        <end position="1016"/>
    </location>
</feature>
<feature type="coiled-coil region" evidence="1">
    <location>
        <begin position="239"/>
        <end position="266"/>
    </location>
</feature>
<name>A0A9Q0YE62_HOLLE</name>
<evidence type="ECO:0000256" key="1">
    <source>
        <dbReference type="SAM" id="Coils"/>
    </source>
</evidence>
<evidence type="ECO:0000313" key="6">
    <source>
        <dbReference type="Proteomes" id="UP001152320"/>
    </source>
</evidence>
<dbReference type="Gene3D" id="1.25.40.990">
    <property type="match status" value="1"/>
</dbReference>
<feature type="coiled-coil region" evidence="1">
    <location>
        <begin position="914"/>
        <end position="975"/>
    </location>
</feature>
<evidence type="ECO:0000313" key="5">
    <source>
        <dbReference type="EMBL" id="KAJ8021073.1"/>
    </source>
</evidence>